<dbReference type="Pfam" id="PF13962">
    <property type="entry name" value="PGG"/>
    <property type="match status" value="1"/>
</dbReference>
<dbReference type="GO" id="GO:0016020">
    <property type="term" value="C:membrane"/>
    <property type="evidence" value="ECO:0000318"/>
    <property type="project" value="GO_Central"/>
</dbReference>
<dbReference type="SUPFAM" id="SSF48403">
    <property type="entry name" value="Ankyrin repeat"/>
    <property type="match status" value="2"/>
</dbReference>
<name>A0A6P9F061_JUGRE</name>
<feature type="region of interest" description="Disordered" evidence="1">
    <location>
        <begin position="423"/>
        <end position="482"/>
    </location>
</feature>
<dbReference type="InterPro" id="IPR002110">
    <property type="entry name" value="Ankyrin_rpt"/>
</dbReference>
<dbReference type="Pfam" id="PF12796">
    <property type="entry name" value="Ank_2"/>
    <property type="match status" value="1"/>
</dbReference>
<evidence type="ECO:0000256" key="2">
    <source>
        <dbReference type="SAM" id="Phobius"/>
    </source>
</evidence>
<gene>
    <name evidence="5" type="primary">LOC108986245</name>
</gene>
<keyword evidence="2" id="KW-1133">Transmembrane helix</keyword>
<dbReference type="SMART" id="SM00248">
    <property type="entry name" value="ANK"/>
    <property type="match status" value="7"/>
</dbReference>
<keyword evidence="4" id="KW-1185">Reference proteome</keyword>
<dbReference type="PANTHER" id="PTHR24177:SF103">
    <property type="entry name" value="PGG DOMAIN-CONTAINING PROTEIN"/>
    <property type="match status" value="1"/>
</dbReference>
<dbReference type="InterPro" id="IPR036770">
    <property type="entry name" value="Ankyrin_rpt-contain_sf"/>
</dbReference>
<feature type="transmembrane region" description="Helical" evidence="2">
    <location>
        <begin position="683"/>
        <end position="706"/>
    </location>
</feature>
<dbReference type="InterPro" id="IPR026961">
    <property type="entry name" value="PGG_dom"/>
</dbReference>
<dbReference type="KEGG" id="jre:108986245"/>
<proteinExistence type="predicted"/>
<dbReference type="Gene3D" id="1.25.40.20">
    <property type="entry name" value="Ankyrin repeat-containing domain"/>
    <property type="match status" value="2"/>
</dbReference>
<dbReference type="InParanoid" id="A0A6P9F061"/>
<protein>
    <submittedName>
        <fullName evidence="5">Uncharacterized protein LOC108986245 isoform X1</fullName>
    </submittedName>
</protein>
<dbReference type="GeneID" id="108986245"/>
<dbReference type="Proteomes" id="UP000235220">
    <property type="component" value="Chromosome 8"/>
</dbReference>
<evidence type="ECO:0000259" key="3">
    <source>
        <dbReference type="Pfam" id="PF13962"/>
    </source>
</evidence>
<dbReference type="AlphaFoldDB" id="A0A6P9F061"/>
<evidence type="ECO:0000256" key="1">
    <source>
        <dbReference type="SAM" id="MobiDB-lite"/>
    </source>
</evidence>
<keyword evidence="2" id="KW-0812">Transmembrane</keyword>
<feature type="compositionally biased region" description="Basic and acidic residues" evidence="1">
    <location>
        <begin position="443"/>
        <end position="465"/>
    </location>
</feature>
<accession>A0A6P9F061</accession>
<sequence length="803" mass="90228">MDPTMTGDLMNLELGDVLFEKAMKGRWVEVVDICTQNPWSLVAGITRLKDTLLHLAVSYGQVETVRNLTDIIMSSQPNPELLLGTKNERGNTALHIAALMGNEAMCDCIARVDPPILIGERNNEGETPLYTAVLFGQKQAFQCLYDLCPANERYSYSRKTRGDTILHRAISGDHLDLALRIIELYGKVLVNAVDEDGITPLHLLADKPSAFPSGSRLGFFQRIIYKCIYVDEHKVMEPDDHFFQRSMRPIDQRNPNNYPENYRTCNDFYRLFWNFFTFLRHAMGREVQPAKENPEIAMGLHVEVQTEENPEITMGLHHVEVQTAEENPESKGATNEAAWNRRFFPANYDVCCNFLKLANRIVLIVLGGGFPAIRKIYEEKQQHKLSIQIMDHLLEGASMSEFYHAGKTPSQPSDIAKYTVPARSKDDLQETDGIDPIKAINTNHDHSEADQNREEGEEGRKHEASRQQTNSSGGISRESVPDAGKKIMTKSEPETAILIATKNGVKEIVEKILDLVPVAINDVNAENKNAVLLAVENRQPQIYKLLWERNIPNKLDSVFRVVDKKGNSAFHLAAKLDAAYKPWLIPGEALQMQWEMKWYEFVTTSIPSNFVHRYNNKGKTPEEVFITTHKNLVKKGGEWLTKTAQSYSVVAALIATVAFATSTTVPGGLKQDTGNPTLENKPAFHLFAISSLVALCFSVTALVMFLSILTSRTQERDFGKDLPRKLLIGLTSLFVSIAAVLTSFCSGHFFVVQNNDLKYVAFAVYAATCLPVTFFAAVQFPLYFDLIHATFTKVPRRSYKATL</sequence>
<evidence type="ECO:0000313" key="5">
    <source>
        <dbReference type="RefSeq" id="XP_035549368.1"/>
    </source>
</evidence>
<keyword evidence="2" id="KW-0472">Membrane</keyword>
<dbReference type="OrthoDB" id="1868897at2759"/>
<dbReference type="RefSeq" id="XP_035549368.1">
    <property type="nucleotide sequence ID" value="XM_035693475.1"/>
</dbReference>
<feature type="transmembrane region" description="Helical" evidence="2">
    <location>
        <begin position="726"/>
        <end position="750"/>
    </location>
</feature>
<evidence type="ECO:0000313" key="4">
    <source>
        <dbReference type="Proteomes" id="UP000235220"/>
    </source>
</evidence>
<organism evidence="4 5">
    <name type="scientific">Juglans regia</name>
    <name type="common">English walnut</name>
    <dbReference type="NCBI Taxonomy" id="51240"/>
    <lineage>
        <taxon>Eukaryota</taxon>
        <taxon>Viridiplantae</taxon>
        <taxon>Streptophyta</taxon>
        <taxon>Embryophyta</taxon>
        <taxon>Tracheophyta</taxon>
        <taxon>Spermatophyta</taxon>
        <taxon>Magnoliopsida</taxon>
        <taxon>eudicotyledons</taxon>
        <taxon>Gunneridae</taxon>
        <taxon>Pentapetalae</taxon>
        <taxon>rosids</taxon>
        <taxon>fabids</taxon>
        <taxon>Fagales</taxon>
        <taxon>Juglandaceae</taxon>
        <taxon>Juglans</taxon>
    </lineage>
</organism>
<feature type="domain" description="PGG" evidence="3">
    <location>
        <begin position="638"/>
        <end position="750"/>
    </location>
</feature>
<feature type="transmembrane region" description="Helical" evidence="2">
    <location>
        <begin position="762"/>
        <end position="784"/>
    </location>
</feature>
<reference evidence="5" key="1">
    <citation type="submission" date="2025-08" db="UniProtKB">
        <authorList>
            <consortium name="RefSeq"/>
        </authorList>
    </citation>
    <scope>IDENTIFICATION</scope>
    <source>
        <tissue evidence="5">Leaves</tissue>
    </source>
</reference>
<dbReference type="PANTHER" id="PTHR24177">
    <property type="entry name" value="CASKIN"/>
    <property type="match status" value="1"/>
</dbReference>